<dbReference type="RefSeq" id="WP_067258284.1">
    <property type="nucleotide sequence ID" value="NZ_LWMW01000075.1"/>
</dbReference>
<dbReference type="InterPro" id="IPR044561">
    <property type="entry name" value="ACT_ThrD-II-like"/>
</dbReference>
<name>A0A166ETV4_9EURY</name>
<dbReference type="InterPro" id="IPR002912">
    <property type="entry name" value="ACT_dom"/>
</dbReference>
<gene>
    <name evidence="2" type="ORF">MBCUT_04080</name>
</gene>
<dbReference type="PATRIC" id="fig|47311.3.peg.471"/>
<dbReference type="AlphaFoldDB" id="A0A166ETV4"/>
<evidence type="ECO:0000313" key="3">
    <source>
        <dbReference type="Proteomes" id="UP000077275"/>
    </source>
</evidence>
<dbReference type="EMBL" id="LWMW01000075">
    <property type="protein sequence ID" value="KZX17005.1"/>
    <property type="molecule type" value="Genomic_DNA"/>
</dbReference>
<feature type="domain" description="ACT" evidence="1">
    <location>
        <begin position="4"/>
        <end position="81"/>
    </location>
</feature>
<keyword evidence="3" id="KW-1185">Reference proteome</keyword>
<dbReference type="Proteomes" id="UP000077275">
    <property type="component" value="Unassembled WGS sequence"/>
</dbReference>
<proteinExistence type="predicted"/>
<dbReference type="SUPFAM" id="SSF55021">
    <property type="entry name" value="ACT-like"/>
    <property type="match status" value="1"/>
</dbReference>
<reference evidence="2 3" key="1">
    <citation type="submission" date="2016-04" db="EMBL/GenBank/DDBJ databases">
        <title>Genome sequence of Methanobrevibacter cuticularis DSM 11139.</title>
        <authorList>
            <person name="Poehlein A."/>
            <person name="Seedorf H."/>
            <person name="Daniel R."/>
        </authorList>
    </citation>
    <scope>NUCLEOTIDE SEQUENCE [LARGE SCALE GENOMIC DNA]</scope>
    <source>
        <strain evidence="2 3">DSM 11139</strain>
    </source>
</reference>
<organism evidence="2 3">
    <name type="scientific">Methanobrevibacter cuticularis</name>
    <dbReference type="NCBI Taxonomy" id="47311"/>
    <lineage>
        <taxon>Archaea</taxon>
        <taxon>Methanobacteriati</taxon>
        <taxon>Methanobacteriota</taxon>
        <taxon>Methanomada group</taxon>
        <taxon>Methanobacteria</taxon>
        <taxon>Methanobacteriales</taxon>
        <taxon>Methanobacteriaceae</taxon>
        <taxon>Methanobrevibacter</taxon>
    </lineage>
</organism>
<protein>
    <recommendedName>
        <fullName evidence="1">ACT domain-containing protein</fullName>
    </recommendedName>
</protein>
<dbReference type="InterPro" id="IPR045865">
    <property type="entry name" value="ACT-like_dom_sf"/>
</dbReference>
<dbReference type="OrthoDB" id="60296at2157"/>
<sequence>MKINLVLELLDVPGQLVAVLSPISKLGANLVTLIHQRDNKNERGMIPVQLTVEGEQDNLQLLIDTLIEMGITILEIDGVVRKEILTTILIGHVIDSDIRDTMDKINELEGTSVVNLEVKLSDEEESSAMIVIESDFGKKDLVIARVNEIATDKNLLAVNEV</sequence>
<evidence type="ECO:0000259" key="1">
    <source>
        <dbReference type="PROSITE" id="PS51671"/>
    </source>
</evidence>
<dbReference type="PROSITE" id="PS51671">
    <property type="entry name" value="ACT"/>
    <property type="match status" value="1"/>
</dbReference>
<evidence type="ECO:0000313" key="2">
    <source>
        <dbReference type="EMBL" id="KZX17005.1"/>
    </source>
</evidence>
<dbReference type="STRING" id="47311.MBCUT_04080"/>
<accession>A0A166ETV4</accession>
<dbReference type="CDD" id="cd04886">
    <property type="entry name" value="ACT_ThrD-II-like"/>
    <property type="match status" value="1"/>
</dbReference>
<comment type="caution">
    <text evidence="2">The sequence shown here is derived from an EMBL/GenBank/DDBJ whole genome shotgun (WGS) entry which is preliminary data.</text>
</comment>